<accession>A0A1J5I9I5</accession>
<gene>
    <name evidence="1" type="ORF">AUK05_00210</name>
</gene>
<proteinExistence type="predicted"/>
<organism evidence="1 2">
    <name type="scientific">Candidatus Shapirobacteria bacterium CG2_30_35_20</name>
    <dbReference type="NCBI Taxonomy" id="1805376"/>
    <lineage>
        <taxon>Bacteria</taxon>
        <taxon>Candidatus Shapironibacteriota</taxon>
    </lineage>
</organism>
<name>A0A1J5I9I5_9BACT</name>
<dbReference type="Gene3D" id="2.40.70.10">
    <property type="entry name" value="Acid Proteases"/>
    <property type="match status" value="1"/>
</dbReference>
<dbReference type="STRING" id="1805376.AUK05_00210"/>
<evidence type="ECO:0000313" key="1">
    <source>
        <dbReference type="EMBL" id="OIP87912.1"/>
    </source>
</evidence>
<evidence type="ECO:0000313" key="2">
    <source>
        <dbReference type="Proteomes" id="UP000182344"/>
    </source>
</evidence>
<comment type="caution">
    <text evidence="1">The sequence shown here is derived from an EMBL/GenBank/DDBJ whole genome shotgun (WGS) entry which is preliminary data.</text>
</comment>
<dbReference type="SUPFAM" id="SSF50630">
    <property type="entry name" value="Acid proteases"/>
    <property type="match status" value="1"/>
</dbReference>
<dbReference type="EMBL" id="MNZO01000003">
    <property type="protein sequence ID" value="OIP87912.1"/>
    <property type="molecule type" value="Genomic_DNA"/>
</dbReference>
<reference evidence="1 2" key="1">
    <citation type="journal article" date="2016" name="Environ. Microbiol.">
        <title>Genomic resolution of a cold subsurface aquifer community provides metabolic insights for novel microbes adapted to high CO concentrations.</title>
        <authorList>
            <person name="Probst A.J."/>
            <person name="Castelle C.J."/>
            <person name="Singh A."/>
            <person name="Brown C.T."/>
            <person name="Anantharaman K."/>
            <person name="Sharon I."/>
            <person name="Hug L.A."/>
            <person name="Burstein D."/>
            <person name="Emerson J.B."/>
            <person name="Thomas B.C."/>
            <person name="Banfield J.F."/>
        </authorList>
    </citation>
    <scope>NUCLEOTIDE SEQUENCE [LARGE SCALE GENOMIC DNA]</scope>
    <source>
        <strain evidence="1">CG2_30_35_20</strain>
    </source>
</reference>
<dbReference type="InterPro" id="IPR021109">
    <property type="entry name" value="Peptidase_aspartic_dom_sf"/>
</dbReference>
<protein>
    <recommendedName>
        <fullName evidence="3">Peptidase A2 domain-containing protein</fullName>
    </recommendedName>
</protein>
<sequence>MPVYNHSFVDDKNIPQPLGILQSGPVISIEISVPQSLAEEFTRSNLPIPRPIVGLALIDTGASSSCVDNGTIESLGIKSIGIVDTMTPAGPKQQYRYPAHFFFPAAKINVDFGSITGADLKGQPIMALIGRDILSNFIFVYNGTLGMYTIGY</sequence>
<dbReference type="AlphaFoldDB" id="A0A1J5I9I5"/>
<dbReference type="Proteomes" id="UP000182344">
    <property type="component" value="Unassembled WGS sequence"/>
</dbReference>
<evidence type="ECO:0008006" key="3">
    <source>
        <dbReference type="Google" id="ProtNLM"/>
    </source>
</evidence>